<organism evidence="1 2">
    <name type="scientific">Phanerochaete carnosa (strain HHB-10118-sp)</name>
    <name type="common">White-rot fungus</name>
    <name type="synonym">Peniophora carnosa</name>
    <dbReference type="NCBI Taxonomy" id="650164"/>
    <lineage>
        <taxon>Eukaryota</taxon>
        <taxon>Fungi</taxon>
        <taxon>Dikarya</taxon>
        <taxon>Basidiomycota</taxon>
        <taxon>Agaricomycotina</taxon>
        <taxon>Agaricomycetes</taxon>
        <taxon>Polyporales</taxon>
        <taxon>Phanerochaetaceae</taxon>
        <taxon>Phanerochaete</taxon>
    </lineage>
</organism>
<feature type="non-terminal residue" evidence="1">
    <location>
        <position position="79"/>
    </location>
</feature>
<dbReference type="Proteomes" id="UP000008370">
    <property type="component" value="Unassembled WGS sequence"/>
</dbReference>
<accession>K5VY77</accession>
<feature type="non-terminal residue" evidence="1">
    <location>
        <position position="1"/>
    </location>
</feature>
<gene>
    <name evidence="1" type="ORF">PHACADRAFT_176978</name>
</gene>
<dbReference type="AlphaFoldDB" id="K5VY77"/>
<proteinExistence type="predicted"/>
<dbReference type="RefSeq" id="XP_007399366.1">
    <property type="nucleotide sequence ID" value="XM_007399304.1"/>
</dbReference>
<reference evidence="1 2" key="1">
    <citation type="journal article" date="2012" name="BMC Genomics">
        <title>Comparative genomics of the white-rot fungi, Phanerochaete carnosa and P. chrysosporium, to elucidate the genetic basis of the distinct wood types they colonize.</title>
        <authorList>
            <person name="Suzuki H."/>
            <person name="MacDonald J."/>
            <person name="Syed K."/>
            <person name="Salamov A."/>
            <person name="Hori C."/>
            <person name="Aerts A."/>
            <person name="Henrissat B."/>
            <person name="Wiebenga A."/>
            <person name="vanKuyk P.A."/>
            <person name="Barry K."/>
            <person name="Lindquist E."/>
            <person name="LaButti K."/>
            <person name="Lapidus A."/>
            <person name="Lucas S."/>
            <person name="Coutinho P."/>
            <person name="Gong Y."/>
            <person name="Samejima M."/>
            <person name="Mahadevan R."/>
            <person name="Abou-Zaid M."/>
            <person name="de Vries R.P."/>
            <person name="Igarashi K."/>
            <person name="Yadav J.S."/>
            <person name="Grigoriev I.V."/>
            <person name="Master E.R."/>
        </authorList>
    </citation>
    <scope>NUCLEOTIDE SEQUENCE [LARGE SCALE GENOMIC DNA]</scope>
    <source>
        <strain evidence="1 2">HHB-10118-sp</strain>
    </source>
</reference>
<evidence type="ECO:0000313" key="2">
    <source>
        <dbReference type="Proteomes" id="UP000008370"/>
    </source>
</evidence>
<dbReference type="GeneID" id="18909766"/>
<dbReference type="KEGG" id="pco:PHACADRAFT_176978"/>
<keyword evidence="2" id="KW-1185">Reference proteome</keyword>
<dbReference type="OrthoDB" id="2802122at2759"/>
<dbReference type="EMBL" id="JH930476">
    <property type="protein sequence ID" value="EKM51554.1"/>
    <property type="molecule type" value="Genomic_DNA"/>
</dbReference>
<dbReference type="HOGENOM" id="CLU_2612576_0_0_1"/>
<protein>
    <submittedName>
        <fullName evidence="1">Uncharacterized protein</fullName>
    </submittedName>
</protein>
<evidence type="ECO:0000313" key="1">
    <source>
        <dbReference type="EMBL" id="EKM51554.1"/>
    </source>
</evidence>
<dbReference type="InParanoid" id="K5VY77"/>
<sequence length="79" mass="9052">PIFAQDERCTPQRALGPWTQSKLATAEGISLDNPRYFAQLLRNLGQFSLVCRAWAPSARRHLFRDNALDNAHSFRRVLN</sequence>
<name>K5VY77_PHACS</name>